<gene>
    <name evidence="1" type="ORF">DSM3645_02708</name>
</gene>
<reference evidence="1 2" key="1">
    <citation type="submission" date="2006-02" db="EMBL/GenBank/DDBJ databases">
        <authorList>
            <person name="Amann R."/>
            <person name="Ferriera S."/>
            <person name="Johnson J."/>
            <person name="Kravitz S."/>
            <person name="Halpern A."/>
            <person name="Remington K."/>
            <person name="Beeson K."/>
            <person name="Tran B."/>
            <person name="Rogers Y.-H."/>
            <person name="Friedman R."/>
            <person name="Venter J.C."/>
        </authorList>
    </citation>
    <scope>NUCLEOTIDE SEQUENCE [LARGE SCALE GENOMIC DNA]</scope>
    <source>
        <strain evidence="1 2">DSM 3645</strain>
    </source>
</reference>
<accession>A3ZVK5</accession>
<evidence type="ECO:0000313" key="2">
    <source>
        <dbReference type="Proteomes" id="UP000004358"/>
    </source>
</evidence>
<evidence type="ECO:0000313" key="1">
    <source>
        <dbReference type="EMBL" id="EAQ79351.1"/>
    </source>
</evidence>
<dbReference type="AlphaFoldDB" id="A3ZVK5"/>
<name>A3ZVK5_9BACT</name>
<comment type="caution">
    <text evidence="1">The sequence shown here is derived from an EMBL/GenBank/DDBJ whole genome shotgun (WGS) entry which is preliminary data.</text>
</comment>
<dbReference type="EMBL" id="AANZ01000014">
    <property type="protein sequence ID" value="EAQ79351.1"/>
    <property type="molecule type" value="Genomic_DNA"/>
</dbReference>
<sequence length="27" mass="2957">MCMVKCPGVRERTALRSMTGNRLSTAS</sequence>
<proteinExistence type="predicted"/>
<dbReference type="HOGENOM" id="CLU_3414550_0_0_0"/>
<protein>
    <submittedName>
        <fullName evidence="1">Uncharacterized protein</fullName>
    </submittedName>
</protein>
<organism evidence="1 2">
    <name type="scientific">Blastopirellula marina DSM 3645</name>
    <dbReference type="NCBI Taxonomy" id="314230"/>
    <lineage>
        <taxon>Bacteria</taxon>
        <taxon>Pseudomonadati</taxon>
        <taxon>Planctomycetota</taxon>
        <taxon>Planctomycetia</taxon>
        <taxon>Pirellulales</taxon>
        <taxon>Pirellulaceae</taxon>
        <taxon>Blastopirellula</taxon>
    </lineage>
</organism>
<dbReference type="Proteomes" id="UP000004358">
    <property type="component" value="Unassembled WGS sequence"/>
</dbReference>
<dbReference type="STRING" id="314230.DSM3645_02708"/>